<evidence type="ECO:0000256" key="7">
    <source>
        <dbReference type="ARBA" id="ARBA00023012"/>
    </source>
</evidence>
<reference evidence="11 12" key="1">
    <citation type="submission" date="2018-03" db="EMBL/GenBank/DDBJ databases">
        <title>Genome sequence of Clostridium vincentii DSM 10228.</title>
        <authorList>
            <person name="Poehlein A."/>
            <person name="Daniel R."/>
        </authorList>
    </citation>
    <scope>NUCLEOTIDE SEQUENCE [LARGE SCALE GENOMIC DNA]</scope>
    <source>
        <strain evidence="11 12">DSM 10228</strain>
    </source>
</reference>
<dbReference type="PANTHER" id="PTHR45453">
    <property type="entry name" value="PHOSPHATE REGULON SENSOR PROTEIN PHOR"/>
    <property type="match status" value="1"/>
</dbReference>
<dbReference type="InterPro" id="IPR005467">
    <property type="entry name" value="His_kinase_dom"/>
</dbReference>
<dbReference type="PANTHER" id="PTHR45453:SF1">
    <property type="entry name" value="PHOSPHATE REGULON SENSOR PROTEIN PHOR"/>
    <property type="match status" value="1"/>
</dbReference>
<evidence type="ECO:0000256" key="2">
    <source>
        <dbReference type="ARBA" id="ARBA00004370"/>
    </source>
</evidence>
<evidence type="ECO:0000313" key="12">
    <source>
        <dbReference type="Proteomes" id="UP000239471"/>
    </source>
</evidence>
<dbReference type="EC" id="2.7.13.3" evidence="3"/>
<gene>
    <name evidence="11" type="primary">arlS</name>
    <name evidence="11" type="ORF">CLVI_08140</name>
</gene>
<dbReference type="Proteomes" id="UP000239471">
    <property type="component" value="Unassembled WGS sequence"/>
</dbReference>
<evidence type="ECO:0000313" key="11">
    <source>
        <dbReference type="EMBL" id="PRR83564.1"/>
    </source>
</evidence>
<dbReference type="InterPro" id="IPR004358">
    <property type="entry name" value="Sig_transdc_His_kin-like_C"/>
</dbReference>
<keyword evidence="7" id="KW-0902">Two-component regulatory system</keyword>
<dbReference type="RefSeq" id="WP_106058846.1">
    <property type="nucleotide sequence ID" value="NZ_PVXQ01000006.1"/>
</dbReference>
<evidence type="ECO:0000256" key="3">
    <source>
        <dbReference type="ARBA" id="ARBA00012438"/>
    </source>
</evidence>
<name>A0A2T0BI62_9CLOT</name>
<keyword evidence="9" id="KW-0812">Transmembrane</keyword>
<dbReference type="Gene3D" id="3.30.565.10">
    <property type="entry name" value="Histidine kinase-like ATPase, C-terminal domain"/>
    <property type="match status" value="1"/>
</dbReference>
<dbReference type="FunFam" id="1.10.287.130:FF:000001">
    <property type="entry name" value="Two-component sensor histidine kinase"/>
    <property type="match status" value="1"/>
</dbReference>
<dbReference type="Pfam" id="PF00512">
    <property type="entry name" value="HisKA"/>
    <property type="match status" value="1"/>
</dbReference>
<dbReference type="GO" id="GO:0005886">
    <property type="term" value="C:plasma membrane"/>
    <property type="evidence" value="ECO:0007669"/>
    <property type="project" value="TreeGrafter"/>
</dbReference>
<evidence type="ECO:0000256" key="1">
    <source>
        <dbReference type="ARBA" id="ARBA00000085"/>
    </source>
</evidence>
<dbReference type="GO" id="GO:0016036">
    <property type="term" value="P:cellular response to phosphate starvation"/>
    <property type="evidence" value="ECO:0007669"/>
    <property type="project" value="TreeGrafter"/>
</dbReference>
<dbReference type="GO" id="GO:0004721">
    <property type="term" value="F:phosphoprotein phosphatase activity"/>
    <property type="evidence" value="ECO:0007669"/>
    <property type="project" value="TreeGrafter"/>
</dbReference>
<dbReference type="SUPFAM" id="SSF47384">
    <property type="entry name" value="Homodimeric domain of signal transducing histidine kinase"/>
    <property type="match status" value="1"/>
</dbReference>
<evidence type="ECO:0000256" key="9">
    <source>
        <dbReference type="SAM" id="Phobius"/>
    </source>
</evidence>
<dbReference type="AlphaFoldDB" id="A0A2T0BI62"/>
<dbReference type="OrthoDB" id="9813151at2"/>
<organism evidence="11 12">
    <name type="scientific">Clostridium vincentii</name>
    <dbReference type="NCBI Taxonomy" id="52704"/>
    <lineage>
        <taxon>Bacteria</taxon>
        <taxon>Bacillati</taxon>
        <taxon>Bacillota</taxon>
        <taxon>Clostridia</taxon>
        <taxon>Eubacteriales</taxon>
        <taxon>Clostridiaceae</taxon>
        <taxon>Clostridium</taxon>
    </lineage>
</organism>
<evidence type="ECO:0000256" key="8">
    <source>
        <dbReference type="ARBA" id="ARBA00023136"/>
    </source>
</evidence>
<feature type="transmembrane region" description="Helical" evidence="9">
    <location>
        <begin position="160"/>
        <end position="183"/>
    </location>
</feature>
<evidence type="ECO:0000256" key="4">
    <source>
        <dbReference type="ARBA" id="ARBA00022553"/>
    </source>
</evidence>
<dbReference type="SMART" id="SM00388">
    <property type="entry name" value="HisKA"/>
    <property type="match status" value="1"/>
</dbReference>
<dbReference type="InterPro" id="IPR036890">
    <property type="entry name" value="HATPase_C_sf"/>
</dbReference>
<evidence type="ECO:0000256" key="6">
    <source>
        <dbReference type="ARBA" id="ARBA00022777"/>
    </source>
</evidence>
<evidence type="ECO:0000259" key="10">
    <source>
        <dbReference type="PROSITE" id="PS50109"/>
    </source>
</evidence>
<feature type="domain" description="Histidine kinase" evidence="10">
    <location>
        <begin position="203"/>
        <end position="419"/>
    </location>
</feature>
<comment type="catalytic activity">
    <reaction evidence="1">
        <text>ATP + protein L-histidine = ADP + protein N-phospho-L-histidine.</text>
        <dbReference type="EC" id="2.7.13.3"/>
    </reaction>
</comment>
<comment type="subcellular location">
    <subcellularLocation>
        <location evidence="2">Membrane</location>
    </subcellularLocation>
</comment>
<dbReference type="Pfam" id="PF02518">
    <property type="entry name" value="HATPase_c"/>
    <property type="match status" value="1"/>
</dbReference>
<protein>
    <recommendedName>
        <fullName evidence="3">histidine kinase</fullName>
        <ecNumber evidence="3">2.7.13.3</ecNumber>
    </recommendedName>
</protein>
<comment type="caution">
    <text evidence="11">The sequence shown here is derived from an EMBL/GenBank/DDBJ whole genome shotgun (WGS) entry which is preliminary data.</text>
</comment>
<dbReference type="Gene3D" id="1.10.287.130">
    <property type="match status" value="1"/>
</dbReference>
<keyword evidence="8 9" id="KW-0472">Membrane</keyword>
<dbReference type="InterPro" id="IPR003594">
    <property type="entry name" value="HATPase_dom"/>
</dbReference>
<dbReference type="InterPro" id="IPR036097">
    <property type="entry name" value="HisK_dim/P_sf"/>
</dbReference>
<dbReference type="CDD" id="cd00082">
    <property type="entry name" value="HisKA"/>
    <property type="match status" value="1"/>
</dbReference>
<proteinExistence type="predicted"/>
<keyword evidence="12" id="KW-1185">Reference proteome</keyword>
<sequence>MFKKLKVRFIATAMILIVSMVVLICTSIYIFTKENSENMIFSQIEEKLISIKGISNQEFANEIGESIPDNRQTTPKFRNNKGSISVIYDKKNSTVLYSSMDDIETETIASMVNTALENGKDKGFITESEDNFAYTYRNSFMGVEIVFQDSSMYEDTMDRLIITCIVIGTISIALLFLVSIVIVNKSIKPVEEAYESQKRFIADASHELKTPLAVVKTNIEVLKANEEDTIKNQKKWVDYISFQTDRMAKLVNNLLYLAKADNNEKLGIETKFNISDGIMNQVLSFEAVLFENNLNLQCDIAENIEFQGDKEGINQLVGIFIDNAIKHAFKNSDIEVELKERRQKIYFSVKNKGEIIPEEDIDMIFDRFYRVDKSRAREKGGYGLGLSIAKSIVKKYKGKITVESKDNSTIFTAELPSVESSL</sequence>
<dbReference type="PRINTS" id="PR00344">
    <property type="entry name" value="BCTRLSENSOR"/>
</dbReference>
<dbReference type="SUPFAM" id="SSF55874">
    <property type="entry name" value="ATPase domain of HSP90 chaperone/DNA topoisomerase II/histidine kinase"/>
    <property type="match status" value="1"/>
</dbReference>
<keyword evidence="5 11" id="KW-0808">Transferase</keyword>
<keyword evidence="9" id="KW-1133">Transmembrane helix</keyword>
<dbReference type="EMBL" id="PVXQ01000006">
    <property type="protein sequence ID" value="PRR83564.1"/>
    <property type="molecule type" value="Genomic_DNA"/>
</dbReference>
<dbReference type="PROSITE" id="PS50109">
    <property type="entry name" value="HIS_KIN"/>
    <property type="match status" value="1"/>
</dbReference>
<dbReference type="SMART" id="SM00387">
    <property type="entry name" value="HATPase_c"/>
    <property type="match status" value="1"/>
</dbReference>
<evidence type="ECO:0000256" key="5">
    <source>
        <dbReference type="ARBA" id="ARBA00022679"/>
    </source>
</evidence>
<keyword evidence="6 11" id="KW-0418">Kinase</keyword>
<accession>A0A2T0BI62</accession>
<feature type="transmembrane region" description="Helical" evidence="9">
    <location>
        <begin position="7"/>
        <end position="31"/>
    </location>
</feature>
<dbReference type="FunFam" id="3.30.565.10:FF:000006">
    <property type="entry name" value="Sensor histidine kinase WalK"/>
    <property type="match status" value="1"/>
</dbReference>
<dbReference type="InterPro" id="IPR003661">
    <property type="entry name" value="HisK_dim/P_dom"/>
</dbReference>
<keyword evidence="4" id="KW-0597">Phosphoprotein</keyword>
<dbReference type="InterPro" id="IPR050351">
    <property type="entry name" value="BphY/WalK/GraS-like"/>
</dbReference>
<dbReference type="GO" id="GO:0000155">
    <property type="term" value="F:phosphorelay sensor kinase activity"/>
    <property type="evidence" value="ECO:0007669"/>
    <property type="project" value="InterPro"/>
</dbReference>